<feature type="region of interest" description="Disordered" evidence="1">
    <location>
        <begin position="163"/>
        <end position="184"/>
    </location>
</feature>
<gene>
    <name evidence="3" type="ORF">SAMN05661093_10694</name>
</gene>
<evidence type="ECO:0000256" key="1">
    <source>
        <dbReference type="SAM" id="MobiDB-lite"/>
    </source>
</evidence>
<proteinExistence type="predicted"/>
<dbReference type="EMBL" id="FWXV01000020">
    <property type="protein sequence ID" value="SMD27097.1"/>
    <property type="molecule type" value="Genomic_DNA"/>
</dbReference>
<keyword evidence="2" id="KW-0732">Signal</keyword>
<dbReference type="Pfam" id="PF03995">
    <property type="entry name" value="Inhibitor_I36"/>
    <property type="match status" value="1"/>
</dbReference>
<dbReference type="SUPFAM" id="SSF49695">
    <property type="entry name" value="gamma-Crystallin-like"/>
    <property type="match status" value="1"/>
</dbReference>
<dbReference type="InterPro" id="IPR011024">
    <property type="entry name" value="G_crystallin-like"/>
</dbReference>
<evidence type="ECO:0000256" key="2">
    <source>
        <dbReference type="SAM" id="SignalP"/>
    </source>
</evidence>
<evidence type="ECO:0000313" key="4">
    <source>
        <dbReference type="Proteomes" id="UP000192674"/>
    </source>
</evidence>
<reference evidence="3 4" key="1">
    <citation type="submission" date="2017-04" db="EMBL/GenBank/DDBJ databases">
        <authorList>
            <person name="Afonso C.L."/>
            <person name="Miller P.J."/>
            <person name="Scott M.A."/>
            <person name="Spackman E."/>
            <person name="Goraichik I."/>
            <person name="Dimitrov K.M."/>
            <person name="Suarez D.L."/>
            <person name="Swayne D.E."/>
        </authorList>
    </citation>
    <scope>NUCLEOTIDE SEQUENCE [LARGE SCALE GENOMIC DNA]</scope>
    <source>
        <strain evidence="3 4">DSM 43828</strain>
    </source>
</reference>
<dbReference type="Proteomes" id="UP000192674">
    <property type="component" value="Unassembled WGS sequence"/>
</dbReference>
<keyword evidence="4" id="KW-1185">Reference proteome</keyword>
<sequence>MVRWLASLCTVLGLAALGAITPVGVAFATPAINDGSASIAAFSDCPVDWLCAWEHVNGQGRMIRTQTGISDLGDMDNQISSLWNRTSAVWCAYDESDFTGPVLWLGNIRMVQLASIGWDDRISSLRRGGCQQQPNNAIDTTRRRANGGISLPRPVPAACTGTPLALHDKRSDTGPRPGTGTPVNGVVQRGELDEQDFTSAHKQLCSSTRSRHGTRFPRHDRTRVTFQKHPAKQVQQYDHRQTTAQGTNKNTRWRMLAQVVTVGPAMAWCKEPLLATCPTEISTLGGTRDSNSTAIPSVAAAAGGSITSTVSVDSPLSDVDSWISCRVGPLGRTWCLLERCRLRTGSPRCPTTSTVLNGTDLHGGSAANPDPHSSFRLHALGPWRPSRLEVNEGMPRRYADYLHSNGFTNLNIISTIQPITGLRDSL</sequence>
<feature type="signal peptide" evidence="2">
    <location>
        <begin position="1"/>
        <end position="28"/>
    </location>
</feature>
<dbReference type="AlphaFoldDB" id="A0A1Y5Y8J1"/>
<feature type="chain" id="PRO_5013164801" evidence="2">
    <location>
        <begin position="29"/>
        <end position="426"/>
    </location>
</feature>
<feature type="region of interest" description="Disordered" evidence="1">
    <location>
        <begin position="226"/>
        <end position="247"/>
    </location>
</feature>
<evidence type="ECO:0000313" key="3">
    <source>
        <dbReference type="EMBL" id="SMD27097.1"/>
    </source>
</evidence>
<protein>
    <submittedName>
        <fullName evidence="3">Peptidase inhibitor family I36</fullName>
    </submittedName>
</protein>
<name>A0A1Y5Y8J1_KIBAR</name>
<dbReference type="Gene3D" id="2.60.20.10">
    <property type="entry name" value="Crystallins"/>
    <property type="match status" value="1"/>
</dbReference>
<accession>A0A1Y5Y8J1</accession>
<organism evidence="3 4">
    <name type="scientific">Kibdelosporangium aridum</name>
    <dbReference type="NCBI Taxonomy" id="2030"/>
    <lineage>
        <taxon>Bacteria</taxon>
        <taxon>Bacillati</taxon>
        <taxon>Actinomycetota</taxon>
        <taxon>Actinomycetes</taxon>
        <taxon>Pseudonocardiales</taxon>
        <taxon>Pseudonocardiaceae</taxon>
        <taxon>Kibdelosporangium</taxon>
    </lineage>
</organism>